<comment type="caution">
    <text evidence="8">The sequence shown here is derived from an EMBL/GenBank/DDBJ whole genome shotgun (WGS) entry which is preliminary data.</text>
</comment>
<evidence type="ECO:0000256" key="6">
    <source>
        <dbReference type="SAM" id="MobiDB-lite"/>
    </source>
</evidence>
<protein>
    <submittedName>
        <fullName evidence="8">AI-2E family transporter</fullName>
    </submittedName>
</protein>
<comment type="subcellular location">
    <subcellularLocation>
        <location evidence="1">Membrane</location>
        <topology evidence="1">Multi-pass membrane protein</topology>
    </subcellularLocation>
</comment>
<feature type="region of interest" description="Disordered" evidence="6">
    <location>
        <begin position="126"/>
        <end position="222"/>
    </location>
</feature>
<evidence type="ECO:0000256" key="5">
    <source>
        <dbReference type="ARBA" id="ARBA00023136"/>
    </source>
</evidence>
<dbReference type="Proteomes" id="UP001165283">
    <property type="component" value="Unassembled WGS sequence"/>
</dbReference>
<accession>A0ABT1ADI7</accession>
<name>A0ABT1ADI7_9PSEU</name>
<proteinExistence type="inferred from homology"/>
<dbReference type="EMBL" id="JAGSOV010000108">
    <property type="protein sequence ID" value="MCO1661102.1"/>
    <property type="molecule type" value="Genomic_DNA"/>
</dbReference>
<feature type="transmembrane region" description="Helical" evidence="7">
    <location>
        <begin position="106"/>
        <end position="124"/>
    </location>
</feature>
<gene>
    <name evidence="8" type="ORF">KDL28_39255</name>
</gene>
<comment type="similarity">
    <text evidence="2">Belongs to the autoinducer-2 exporter (AI-2E) (TC 2.A.86) family.</text>
</comment>
<evidence type="ECO:0000256" key="4">
    <source>
        <dbReference type="ARBA" id="ARBA00022989"/>
    </source>
</evidence>
<evidence type="ECO:0000313" key="8">
    <source>
        <dbReference type="EMBL" id="MCO1661102.1"/>
    </source>
</evidence>
<keyword evidence="9" id="KW-1185">Reference proteome</keyword>
<evidence type="ECO:0000256" key="3">
    <source>
        <dbReference type="ARBA" id="ARBA00022692"/>
    </source>
</evidence>
<evidence type="ECO:0000256" key="2">
    <source>
        <dbReference type="ARBA" id="ARBA00009773"/>
    </source>
</evidence>
<dbReference type="Gene3D" id="3.75.10.10">
    <property type="entry name" value="L-arginine/glycine Amidinotransferase, Chain A"/>
    <property type="match status" value="1"/>
</dbReference>
<feature type="compositionally biased region" description="Low complexity" evidence="6">
    <location>
        <begin position="206"/>
        <end position="218"/>
    </location>
</feature>
<feature type="compositionally biased region" description="Basic residues" evidence="6">
    <location>
        <begin position="145"/>
        <end position="160"/>
    </location>
</feature>
<reference evidence="8" key="1">
    <citation type="submission" date="2021-04" db="EMBL/GenBank/DDBJ databases">
        <title>Pseudonocardia sp. nov., isolated from sandy soil of mangrove forest.</title>
        <authorList>
            <person name="Zan Z."/>
            <person name="Huang R."/>
            <person name="Liu W."/>
        </authorList>
    </citation>
    <scope>NUCLEOTIDE SEQUENCE</scope>
    <source>
        <strain evidence="8">S2-4</strain>
    </source>
</reference>
<evidence type="ECO:0000256" key="7">
    <source>
        <dbReference type="SAM" id="Phobius"/>
    </source>
</evidence>
<feature type="transmembrane region" description="Helical" evidence="7">
    <location>
        <begin position="21"/>
        <end position="42"/>
    </location>
</feature>
<dbReference type="InterPro" id="IPR002549">
    <property type="entry name" value="AI-2E-like"/>
</dbReference>
<dbReference type="SUPFAM" id="SSF55909">
    <property type="entry name" value="Pentein"/>
    <property type="match status" value="1"/>
</dbReference>
<dbReference type="Pfam" id="PF01594">
    <property type="entry name" value="AI-2E_transport"/>
    <property type="match status" value="1"/>
</dbReference>
<feature type="transmembrane region" description="Helical" evidence="7">
    <location>
        <begin position="79"/>
        <end position="100"/>
    </location>
</feature>
<organism evidence="8 9">
    <name type="scientific">Pseudonocardia humida</name>
    <dbReference type="NCBI Taxonomy" id="2800819"/>
    <lineage>
        <taxon>Bacteria</taxon>
        <taxon>Bacillati</taxon>
        <taxon>Actinomycetota</taxon>
        <taxon>Actinomycetes</taxon>
        <taxon>Pseudonocardiales</taxon>
        <taxon>Pseudonocardiaceae</taxon>
        <taxon>Pseudonocardia</taxon>
    </lineage>
</organism>
<keyword evidence="5 7" id="KW-0472">Membrane</keyword>
<keyword evidence="3 7" id="KW-0812">Transmembrane</keyword>
<keyword evidence="4 7" id="KW-1133">Transmembrane helix</keyword>
<evidence type="ECO:0000256" key="1">
    <source>
        <dbReference type="ARBA" id="ARBA00004141"/>
    </source>
</evidence>
<evidence type="ECO:0000313" key="9">
    <source>
        <dbReference type="Proteomes" id="UP001165283"/>
    </source>
</evidence>
<sequence>MRRRCAVSPSAPRRYFGITTVVGLATGFVAVVVPALLGIPAAALRGLLGFLTDYIPYLGFWIGLGPPALLALPVDGWPLLGTVVAVFLVVNFVLTSLVRLYYIGDAAGLSVGVTLVALVPWGVAARPGRRRPRDPAHPAAEGGAGRRRPHGRCGRRRCATRRGEFTSRGRGPVCRTRGCCPSTPTRSPRPRARRADPADHRHPRRSVGSAPPAAPSSRRVIEEEPVMTGTTTRPSAAYGVHSEVGTLRKVLVCAPGLAHTRLTPTNCDALLFDDV</sequence>
<feature type="non-terminal residue" evidence="8">
    <location>
        <position position="275"/>
    </location>
</feature>